<evidence type="ECO:0000313" key="3">
    <source>
        <dbReference type="Proteomes" id="UP001555786"/>
    </source>
</evidence>
<comment type="caution">
    <text evidence="1">The sequence shown here is derived from an EMBL/GenBank/DDBJ whole genome shotgun (WGS) entry which is preliminary data.</text>
</comment>
<dbReference type="EMBL" id="JBHGPK010000004">
    <property type="protein sequence ID" value="MFC2250702.1"/>
    <property type="molecule type" value="Genomic_DNA"/>
</dbReference>
<reference evidence="2 4" key="2">
    <citation type="submission" date="2024-09" db="EMBL/GenBank/DDBJ databases">
        <title>Description of Labrys sedimenti sp. nov., isolated from a diclofenac-degrading enrichment culture, and genome-based reclassification of Labrys portucalensis as a later heterotypic synonym of Labrys neptuniae.</title>
        <authorList>
            <person name="Tancsics A."/>
            <person name="Csepanyi A."/>
        </authorList>
    </citation>
    <scope>NUCLEOTIDE SEQUENCE [LARGE SCALE GENOMIC DNA]</scope>
    <source>
        <strain evidence="2 4">LMG 23412</strain>
    </source>
</reference>
<evidence type="ECO:0000313" key="4">
    <source>
        <dbReference type="Proteomes" id="UP001595190"/>
    </source>
</evidence>
<organism evidence="1 3">
    <name type="scientific">Labrys neptuniae</name>
    <dbReference type="NCBI Taxonomy" id="376174"/>
    <lineage>
        <taxon>Bacteria</taxon>
        <taxon>Pseudomonadati</taxon>
        <taxon>Pseudomonadota</taxon>
        <taxon>Alphaproteobacteria</taxon>
        <taxon>Hyphomicrobiales</taxon>
        <taxon>Xanthobacteraceae</taxon>
        <taxon>Labrys</taxon>
    </lineage>
</organism>
<keyword evidence="3" id="KW-1185">Reference proteome</keyword>
<name>A0ABV3PV02_9HYPH</name>
<dbReference type="Proteomes" id="UP001595190">
    <property type="component" value="Unassembled WGS sequence"/>
</dbReference>
<evidence type="ECO:0000313" key="2">
    <source>
        <dbReference type="EMBL" id="MFC2250702.1"/>
    </source>
</evidence>
<reference evidence="1 3" key="1">
    <citation type="submission" date="2024-07" db="EMBL/GenBank/DDBJ databases">
        <title>Description of Labrys sedimenti sp. nov., isolated from a diclofenac-degrading enrichment culture.</title>
        <authorList>
            <person name="Tancsics A."/>
            <person name="Csepanyi A."/>
        </authorList>
    </citation>
    <scope>NUCLEOTIDE SEQUENCE [LARGE SCALE GENOMIC DNA]</scope>
    <source>
        <strain evidence="1 3">LMG 23578</strain>
    </source>
</reference>
<protein>
    <submittedName>
        <fullName evidence="1">Type II toxin-antitoxin system VapB family antitoxin</fullName>
    </submittedName>
</protein>
<dbReference type="EMBL" id="JBFNQD010000015">
    <property type="protein sequence ID" value="MEW9309497.1"/>
    <property type="molecule type" value="Genomic_DNA"/>
</dbReference>
<dbReference type="RefSeq" id="WP_311934575.1">
    <property type="nucleotide sequence ID" value="NZ_JAVSCS010000009.1"/>
</dbReference>
<dbReference type="InterPro" id="IPR011660">
    <property type="entry name" value="VapB-like"/>
</dbReference>
<dbReference type="Proteomes" id="UP001555786">
    <property type="component" value="Unassembled WGS sequence"/>
</dbReference>
<accession>A0ABV3PV02</accession>
<evidence type="ECO:0000313" key="1">
    <source>
        <dbReference type="EMBL" id="MEW9309497.1"/>
    </source>
</evidence>
<gene>
    <name evidence="1" type="ORF">ABXS05_28360</name>
    <name evidence="2" type="ORF">ACETRX_13845</name>
</gene>
<sequence length="82" mass="9123">MSLSIKDPEAYRLAQAISRATGENMTRVVIEALRDSFARVEQRKAKASVAELLAIADRAASHVRRPYADHADLLYDEKGLPK</sequence>
<dbReference type="Pfam" id="PF07704">
    <property type="entry name" value="PSK_trans_fac"/>
    <property type="match status" value="1"/>
</dbReference>
<proteinExistence type="predicted"/>